<evidence type="ECO:0000313" key="2">
    <source>
        <dbReference type="EMBL" id="MXV52333.1"/>
    </source>
</evidence>
<sequence>MRTFKSLLAGLGGALTLNFIHETVRHFDPAAPRVDKLGEQALSKSMVNIGINPPEGNQLYQATLAGDILSNALYYSLIDGKNKTRYWLKGGLFGLAAGIGALSLPEPLGLDSEPVAGSTKRKNLTVLYYVAGGLATAGILHLLNKKR</sequence>
<dbReference type="AlphaFoldDB" id="A0A7K1YCM4"/>
<dbReference type="Proteomes" id="UP000466586">
    <property type="component" value="Unassembled WGS sequence"/>
</dbReference>
<organism evidence="2 3">
    <name type="scientific">Hufsiella arboris</name>
    <dbReference type="NCBI Taxonomy" id="2695275"/>
    <lineage>
        <taxon>Bacteria</taxon>
        <taxon>Pseudomonadati</taxon>
        <taxon>Bacteroidota</taxon>
        <taxon>Sphingobacteriia</taxon>
        <taxon>Sphingobacteriales</taxon>
        <taxon>Sphingobacteriaceae</taxon>
        <taxon>Hufsiella</taxon>
    </lineage>
</organism>
<evidence type="ECO:0000256" key="1">
    <source>
        <dbReference type="SAM" id="Phobius"/>
    </source>
</evidence>
<protein>
    <submittedName>
        <fullName evidence="2">Uncharacterized protein</fullName>
    </submittedName>
</protein>
<dbReference type="EMBL" id="WVHT01000007">
    <property type="protein sequence ID" value="MXV52333.1"/>
    <property type="molecule type" value="Genomic_DNA"/>
</dbReference>
<evidence type="ECO:0000313" key="3">
    <source>
        <dbReference type="Proteomes" id="UP000466586"/>
    </source>
</evidence>
<name>A0A7K1YCM4_9SPHI</name>
<proteinExistence type="predicted"/>
<keyword evidence="1" id="KW-1133">Transmembrane helix</keyword>
<feature type="transmembrane region" description="Helical" evidence="1">
    <location>
        <begin position="86"/>
        <end position="104"/>
    </location>
</feature>
<keyword evidence="1" id="KW-0472">Membrane</keyword>
<keyword evidence="1" id="KW-0812">Transmembrane</keyword>
<reference evidence="2 3" key="1">
    <citation type="submission" date="2019-11" db="EMBL/GenBank/DDBJ databases">
        <title>Pedobacter sp. HMF7647 Genome sequencing and assembly.</title>
        <authorList>
            <person name="Kang H."/>
            <person name="Kim H."/>
            <person name="Joh K."/>
        </authorList>
    </citation>
    <scope>NUCLEOTIDE SEQUENCE [LARGE SCALE GENOMIC DNA]</scope>
    <source>
        <strain evidence="2 3">HMF7647</strain>
    </source>
</reference>
<feature type="transmembrane region" description="Helical" evidence="1">
    <location>
        <begin position="124"/>
        <end position="143"/>
    </location>
</feature>
<dbReference type="RefSeq" id="WP_160845506.1">
    <property type="nucleotide sequence ID" value="NZ_WVHT01000007.1"/>
</dbReference>
<keyword evidence="3" id="KW-1185">Reference proteome</keyword>
<gene>
    <name evidence="2" type="ORF">GS399_15265</name>
</gene>
<comment type="caution">
    <text evidence="2">The sequence shown here is derived from an EMBL/GenBank/DDBJ whole genome shotgun (WGS) entry which is preliminary data.</text>
</comment>
<accession>A0A7K1YCM4</accession>